<feature type="region of interest" description="Disordered" evidence="5">
    <location>
        <begin position="88"/>
        <end position="121"/>
    </location>
</feature>
<evidence type="ECO:0000256" key="3">
    <source>
        <dbReference type="ARBA" id="ARBA00022989"/>
    </source>
</evidence>
<evidence type="ECO:0000259" key="7">
    <source>
        <dbReference type="Pfam" id="PF01694"/>
    </source>
</evidence>
<feature type="transmembrane region" description="Helical" evidence="6">
    <location>
        <begin position="29"/>
        <end position="47"/>
    </location>
</feature>
<dbReference type="SUPFAM" id="SSF144091">
    <property type="entry name" value="Rhomboid-like"/>
    <property type="match status" value="1"/>
</dbReference>
<dbReference type="EMBL" id="JALLPB020000200">
    <property type="protein sequence ID" value="KAL3815401.1"/>
    <property type="molecule type" value="Genomic_DNA"/>
</dbReference>
<evidence type="ECO:0000256" key="2">
    <source>
        <dbReference type="ARBA" id="ARBA00022692"/>
    </source>
</evidence>
<dbReference type="Proteomes" id="UP001530377">
    <property type="component" value="Unassembled WGS sequence"/>
</dbReference>
<evidence type="ECO:0000256" key="1">
    <source>
        <dbReference type="ARBA" id="ARBA00004141"/>
    </source>
</evidence>
<keyword evidence="4 6" id="KW-0472">Membrane</keyword>
<gene>
    <name evidence="8" type="ORF">ACHAXA_011519</name>
</gene>
<proteinExistence type="predicted"/>
<dbReference type="PANTHER" id="PTHR43731:SF26">
    <property type="entry name" value="RHOMBOID-LIKE PROTEIN 10, CHLOROPLASTIC"/>
    <property type="match status" value="1"/>
</dbReference>
<keyword evidence="2 6" id="KW-0812">Transmembrane</keyword>
<dbReference type="PANTHER" id="PTHR43731">
    <property type="entry name" value="RHOMBOID PROTEASE"/>
    <property type="match status" value="1"/>
</dbReference>
<evidence type="ECO:0000313" key="9">
    <source>
        <dbReference type="Proteomes" id="UP001530377"/>
    </source>
</evidence>
<reference evidence="8 9" key="1">
    <citation type="submission" date="2024-10" db="EMBL/GenBank/DDBJ databases">
        <title>Updated reference genomes for cyclostephanoid diatoms.</title>
        <authorList>
            <person name="Roberts W.R."/>
            <person name="Alverson A.J."/>
        </authorList>
    </citation>
    <scope>NUCLEOTIDE SEQUENCE [LARGE SCALE GENOMIC DNA]</scope>
    <source>
        <strain evidence="8 9">AJA228-03</strain>
    </source>
</reference>
<dbReference type="InterPro" id="IPR050925">
    <property type="entry name" value="Rhomboid_protease_S54"/>
</dbReference>
<dbReference type="GO" id="GO:0016020">
    <property type="term" value="C:membrane"/>
    <property type="evidence" value="ECO:0007669"/>
    <property type="project" value="UniProtKB-SubCell"/>
</dbReference>
<evidence type="ECO:0000256" key="4">
    <source>
        <dbReference type="ARBA" id="ARBA00023136"/>
    </source>
</evidence>
<comment type="caution">
    <text evidence="8">The sequence shown here is derived from an EMBL/GenBank/DDBJ whole genome shotgun (WGS) entry which is preliminary data.</text>
</comment>
<keyword evidence="3 6" id="KW-1133">Transmembrane helix</keyword>
<feature type="domain" description="Peptidase S54 rhomboid" evidence="7">
    <location>
        <begin position="252"/>
        <end position="389"/>
    </location>
</feature>
<evidence type="ECO:0000313" key="8">
    <source>
        <dbReference type="EMBL" id="KAL3815401.1"/>
    </source>
</evidence>
<accession>A0ABD3RTI6</accession>
<dbReference type="InterPro" id="IPR035952">
    <property type="entry name" value="Rhomboid-like_sf"/>
</dbReference>
<dbReference type="InterPro" id="IPR022764">
    <property type="entry name" value="Peptidase_S54_rhomboid_dom"/>
</dbReference>
<feature type="region of interest" description="Disordered" evidence="5">
    <location>
        <begin position="1"/>
        <end position="20"/>
    </location>
</feature>
<name>A0ABD3RTI6_9STRA</name>
<dbReference type="AlphaFoldDB" id="A0ABD3RTI6"/>
<evidence type="ECO:0000256" key="5">
    <source>
        <dbReference type="SAM" id="MobiDB-lite"/>
    </source>
</evidence>
<evidence type="ECO:0000256" key="6">
    <source>
        <dbReference type="SAM" id="Phobius"/>
    </source>
</evidence>
<organism evidence="8 9">
    <name type="scientific">Cyclostephanos tholiformis</name>
    <dbReference type="NCBI Taxonomy" id="382380"/>
    <lineage>
        <taxon>Eukaryota</taxon>
        <taxon>Sar</taxon>
        <taxon>Stramenopiles</taxon>
        <taxon>Ochrophyta</taxon>
        <taxon>Bacillariophyta</taxon>
        <taxon>Coscinodiscophyceae</taxon>
        <taxon>Thalassiosirophycidae</taxon>
        <taxon>Stephanodiscales</taxon>
        <taxon>Stephanodiscaceae</taxon>
        <taxon>Cyclostephanos</taxon>
    </lineage>
</organism>
<dbReference type="Gene3D" id="1.20.1540.10">
    <property type="entry name" value="Rhomboid-like"/>
    <property type="match status" value="1"/>
</dbReference>
<comment type="subcellular location">
    <subcellularLocation>
        <location evidence="1">Membrane</location>
        <topology evidence="1">Multi-pass membrane protein</topology>
    </subcellularLocation>
</comment>
<protein>
    <recommendedName>
        <fullName evidence="7">Peptidase S54 rhomboid domain-containing protein</fullName>
    </recommendedName>
</protein>
<keyword evidence="9" id="KW-1185">Reference proteome</keyword>
<sequence>MSISSSYRPPHGATPTRKPTSLAASATTSFVYVCFFVYVVVVVVAAASSSSSSSLCASASSPTSARSWWTMARRDVLGIGRIEPPRRWMVGSSKSSDHHRRIGGGRIRSSDRAEPTSFPRGGRRHEIARLRGLFPLWGGGRDDADIREMARQKIHQLEGMQRQKIREVRGAFRNKQAQFQDSMYRLNSRINPSFPRPPYSMWRLDPNINAIGKSTLTGNIFLLNIAVFGLQTLYPRLTSLGAKRSDLILNGRQLHRLVTPIFLHGGLGHLLANGYSLRGMGNNVERAFGPERLMATYLASGVAGNVVSSVMSPNPAVGASGAIFGLVGAYYTFLARNRELFGRAGEVQKGALIETIGLNLLLGMTNPMIDNWGHIGGFVGGVGMAYLIGPKLYVARIPLGGGGVDGAVALFGAGGPGVVIDRPTLAFRTPAFVDGGLSWMADNARALGGRARACLAGMFNGDGGGRGDREYYYDGVVNYKGMGGDARDCGGGDGTIYRVLRDDIKLDGSVIVGPSDGFRQEVPDIDPIRIRQSEVRKCRKAPRDGRSIRPMYGHLYR</sequence>
<dbReference type="Pfam" id="PF01694">
    <property type="entry name" value="Rhomboid"/>
    <property type="match status" value="1"/>
</dbReference>